<dbReference type="EMBL" id="JACEFO010001613">
    <property type="protein sequence ID" value="KAF8730966.1"/>
    <property type="molecule type" value="Genomic_DNA"/>
</dbReference>
<dbReference type="OrthoDB" id="695489at2759"/>
<dbReference type="SUPFAM" id="SSF53098">
    <property type="entry name" value="Ribonuclease H-like"/>
    <property type="match status" value="1"/>
</dbReference>
<organism evidence="2 3">
    <name type="scientific">Digitaria exilis</name>
    <dbReference type="NCBI Taxonomy" id="1010633"/>
    <lineage>
        <taxon>Eukaryota</taxon>
        <taxon>Viridiplantae</taxon>
        <taxon>Streptophyta</taxon>
        <taxon>Embryophyta</taxon>
        <taxon>Tracheophyta</taxon>
        <taxon>Spermatophyta</taxon>
        <taxon>Magnoliopsida</taxon>
        <taxon>Liliopsida</taxon>
        <taxon>Poales</taxon>
        <taxon>Poaceae</taxon>
        <taxon>PACMAD clade</taxon>
        <taxon>Panicoideae</taxon>
        <taxon>Panicodae</taxon>
        <taxon>Paniceae</taxon>
        <taxon>Anthephorinae</taxon>
        <taxon>Digitaria</taxon>
    </lineage>
</organism>
<dbReference type="InterPro" id="IPR044730">
    <property type="entry name" value="RNase_H-like_dom_plant"/>
</dbReference>
<dbReference type="GO" id="GO:0003676">
    <property type="term" value="F:nucleic acid binding"/>
    <property type="evidence" value="ECO:0007669"/>
    <property type="project" value="InterPro"/>
</dbReference>
<dbReference type="InterPro" id="IPR002156">
    <property type="entry name" value="RNaseH_domain"/>
</dbReference>
<dbReference type="Gene3D" id="3.30.420.10">
    <property type="entry name" value="Ribonuclease H-like superfamily/Ribonuclease H"/>
    <property type="match status" value="1"/>
</dbReference>
<keyword evidence="3" id="KW-1185">Reference proteome</keyword>
<dbReference type="InterPro" id="IPR036397">
    <property type="entry name" value="RNaseH_sf"/>
</dbReference>
<reference evidence="2" key="1">
    <citation type="submission" date="2020-07" db="EMBL/GenBank/DDBJ databases">
        <title>Genome sequence and genetic diversity analysis of an under-domesticated orphan crop, white fonio (Digitaria exilis).</title>
        <authorList>
            <person name="Bennetzen J.L."/>
            <person name="Chen S."/>
            <person name="Ma X."/>
            <person name="Wang X."/>
            <person name="Yssel A.E.J."/>
            <person name="Chaluvadi S.R."/>
            <person name="Johnson M."/>
            <person name="Gangashetty P."/>
            <person name="Hamidou F."/>
            <person name="Sanogo M.D."/>
            <person name="Zwaenepoel A."/>
            <person name="Wallace J."/>
            <person name="Van De Peer Y."/>
            <person name="Van Deynze A."/>
        </authorList>
    </citation>
    <scope>NUCLEOTIDE SEQUENCE</scope>
    <source>
        <tissue evidence="2">Leaves</tissue>
    </source>
</reference>
<evidence type="ECO:0000259" key="1">
    <source>
        <dbReference type="Pfam" id="PF13456"/>
    </source>
</evidence>
<dbReference type="InterPro" id="IPR012337">
    <property type="entry name" value="RNaseH-like_sf"/>
</dbReference>
<dbReference type="CDD" id="cd06222">
    <property type="entry name" value="RNase_H_like"/>
    <property type="match status" value="1"/>
</dbReference>
<dbReference type="Proteomes" id="UP000636709">
    <property type="component" value="Unassembled WGS sequence"/>
</dbReference>
<dbReference type="InterPro" id="IPR052929">
    <property type="entry name" value="RNase_H-like_EbsB-rel"/>
</dbReference>
<comment type="caution">
    <text evidence="2">The sequence shown here is derived from an EMBL/GenBank/DDBJ whole genome shotgun (WGS) entry which is preliminary data.</text>
</comment>
<dbReference type="AlphaFoldDB" id="A0A835F8M1"/>
<accession>A0A835F8M1</accession>
<protein>
    <recommendedName>
        <fullName evidence="1">RNase H type-1 domain-containing protein</fullName>
    </recommendedName>
</protein>
<dbReference type="PANTHER" id="PTHR47074">
    <property type="entry name" value="BNAC02G40300D PROTEIN"/>
    <property type="match status" value="1"/>
</dbReference>
<gene>
    <name evidence="2" type="ORF">HU200_016841</name>
</gene>
<sequence>MHPCSYVAYGLSGQWPGRNARNHGKANWNAGAAVRHIAKMVEDLVCIKADNIVHRPKTPVRWKPPDAPWLKVNTDGAFGASTCTGASGVVLRDSHGRVLCAEARWYDNLPDVLTIEAIAPRDGLLLASTMGCDKVVLELDNLTLVESLNSSTVDRSAAAGLW</sequence>
<evidence type="ECO:0000313" key="2">
    <source>
        <dbReference type="EMBL" id="KAF8730966.1"/>
    </source>
</evidence>
<feature type="domain" description="RNase H type-1" evidence="1">
    <location>
        <begin position="73"/>
        <end position="157"/>
    </location>
</feature>
<dbReference type="GO" id="GO:0004523">
    <property type="term" value="F:RNA-DNA hybrid ribonuclease activity"/>
    <property type="evidence" value="ECO:0007669"/>
    <property type="project" value="InterPro"/>
</dbReference>
<proteinExistence type="predicted"/>
<evidence type="ECO:0000313" key="3">
    <source>
        <dbReference type="Proteomes" id="UP000636709"/>
    </source>
</evidence>
<dbReference type="PANTHER" id="PTHR47074:SF11">
    <property type="entry name" value="REVERSE TRANSCRIPTASE-LIKE PROTEIN"/>
    <property type="match status" value="1"/>
</dbReference>
<name>A0A835F8M1_9POAL</name>
<dbReference type="Pfam" id="PF13456">
    <property type="entry name" value="RVT_3"/>
    <property type="match status" value="1"/>
</dbReference>